<accession>A0ABQ2ATA4</accession>
<evidence type="ECO:0000313" key="3">
    <source>
        <dbReference type="EMBL" id="GGH95077.1"/>
    </source>
</evidence>
<proteinExistence type="predicted"/>
<protein>
    <submittedName>
        <fullName evidence="3">Uncharacterized protein</fullName>
    </submittedName>
</protein>
<name>A0ABQ2ATA4_9MICC</name>
<feature type="region of interest" description="Disordered" evidence="1">
    <location>
        <begin position="79"/>
        <end position="122"/>
    </location>
</feature>
<organism evidence="3 4">
    <name type="scientific">Arthrobacter liuii</name>
    <dbReference type="NCBI Taxonomy" id="1476996"/>
    <lineage>
        <taxon>Bacteria</taxon>
        <taxon>Bacillati</taxon>
        <taxon>Actinomycetota</taxon>
        <taxon>Actinomycetes</taxon>
        <taxon>Micrococcales</taxon>
        <taxon>Micrococcaceae</taxon>
        <taxon>Arthrobacter</taxon>
    </lineage>
</organism>
<feature type="compositionally biased region" description="Polar residues" evidence="1">
    <location>
        <begin position="113"/>
        <end position="122"/>
    </location>
</feature>
<comment type="caution">
    <text evidence="3">The sequence shown here is derived from an EMBL/GenBank/DDBJ whole genome shotgun (WGS) entry which is preliminary data.</text>
</comment>
<dbReference type="RefSeq" id="WP_373283582.1">
    <property type="nucleotide sequence ID" value="NZ_BMFW01000007.1"/>
</dbReference>
<reference evidence="4" key="1">
    <citation type="journal article" date="2019" name="Int. J. Syst. Evol. Microbiol.">
        <title>The Global Catalogue of Microorganisms (GCM) 10K type strain sequencing project: providing services to taxonomists for standard genome sequencing and annotation.</title>
        <authorList>
            <consortium name="The Broad Institute Genomics Platform"/>
            <consortium name="The Broad Institute Genome Sequencing Center for Infectious Disease"/>
            <person name="Wu L."/>
            <person name="Ma J."/>
        </authorList>
    </citation>
    <scope>NUCLEOTIDE SEQUENCE [LARGE SCALE GENOMIC DNA]</scope>
    <source>
        <strain evidence="4">CGMCC 1.12778</strain>
    </source>
</reference>
<evidence type="ECO:0000313" key="4">
    <source>
        <dbReference type="Proteomes" id="UP000643279"/>
    </source>
</evidence>
<gene>
    <name evidence="3" type="ORF">GCM10007170_19760</name>
</gene>
<dbReference type="Proteomes" id="UP000643279">
    <property type="component" value="Unassembled WGS sequence"/>
</dbReference>
<evidence type="ECO:0000256" key="2">
    <source>
        <dbReference type="SAM" id="Phobius"/>
    </source>
</evidence>
<feature type="transmembrane region" description="Helical" evidence="2">
    <location>
        <begin position="45"/>
        <end position="65"/>
    </location>
</feature>
<keyword evidence="2" id="KW-1133">Transmembrane helix</keyword>
<sequence length="122" mass="12640">MQFDLSSVETATLVFIGTLVFGAILAAFVLAAGLVALVVLGAGKLTWMVVVNTLMAVVHAINSGWDRLVHRASDVELPSDFPAQPSPGTGTLPAGNLEGQLKGSPTRRIHGYTGQSGQGDNP</sequence>
<evidence type="ECO:0000256" key="1">
    <source>
        <dbReference type="SAM" id="MobiDB-lite"/>
    </source>
</evidence>
<feature type="transmembrane region" description="Helical" evidence="2">
    <location>
        <begin position="12"/>
        <end position="39"/>
    </location>
</feature>
<dbReference type="EMBL" id="BMFW01000007">
    <property type="protein sequence ID" value="GGH95077.1"/>
    <property type="molecule type" value="Genomic_DNA"/>
</dbReference>
<keyword evidence="4" id="KW-1185">Reference proteome</keyword>
<keyword evidence="2" id="KW-0812">Transmembrane</keyword>
<keyword evidence="2" id="KW-0472">Membrane</keyword>